<dbReference type="InterPro" id="IPR058031">
    <property type="entry name" value="AAA_lid_NorR"/>
</dbReference>
<comment type="caution">
    <text evidence="9">The sequence shown here is derived from an EMBL/GenBank/DDBJ whole genome shotgun (WGS) entry which is preliminary data.</text>
</comment>
<dbReference type="Pfam" id="PF00158">
    <property type="entry name" value="Sigma54_activat"/>
    <property type="match status" value="1"/>
</dbReference>
<dbReference type="InterPro" id="IPR001789">
    <property type="entry name" value="Sig_transdc_resp-reg_receiver"/>
</dbReference>
<evidence type="ECO:0000256" key="4">
    <source>
        <dbReference type="ARBA" id="ARBA00023163"/>
    </source>
</evidence>
<dbReference type="Gene3D" id="3.40.50.300">
    <property type="entry name" value="P-loop containing nucleotide triphosphate hydrolases"/>
    <property type="match status" value="1"/>
</dbReference>
<dbReference type="PANTHER" id="PTHR32071:SF122">
    <property type="entry name" value="SIGMA FACTOR"/>
    <property type="match status" value="1"/>
</dbReference>
<dbReference type="PROSITE" id="PS00675">
    <property type="entry name" value="SIGMA54_INTERACT_1"/>
    <property type="match status" value="1"/>
</dbReference>
<feature type="domain" description="Sigma-54 factor interaction" evidence="7">
    <location>
        <begin position="175"/>
        <end position="403"/>
    </location>
</feature>
<dbReference type="PROSITE" id="PS00688">
    <property type="entry name" value="SIGMA54_INTERACT_3"/>
    <property type="match status" value="1"/>
</dbReference>
<dbReference type="PROSITE" id="PS50110">
    <property type="entry name" value="RESPONSE_REGULATORY"/>
    <property type="match status" value="1"/>
</dbReference>
<dbReference type="EMBL" id="JAJKFW010000063">
    <property type="protein sequence ID" value="MCC9645109.1"/>
    <property type="molecule type" value="Genomic_DNA"/>
</dbReference>
<feature type="domain" description="Response regulatory" evidence="8">
    <location>
        <begin position="5"/>
        <end position="119"/>
    </location>
</feature>
<keyword evidence="1" id="KW-0547">Nucleotide-binding</keyword>
<name>A0ABS8NND5_9BACT</name>
<dbReference type="InterPro" id="IPR003593">
    <property type="entry name" value="AAA+_ATPase"/>
</dbReference>
<sequence length="495" mass="54711">MTPKRILIADDEPLYRETTAEFLREEGYECVCVEDAEDASTVAAEHSFDLILTDLNMPGNLKLEWLHEGRTRHSQIPMIVVTGVPSIPSAIESIRLGITDYLLKPVKFEELLAAVEKALSSAARQTWATASVESTNPGRYPSTGETTFNDNLANESPANNSLANNSLDGEATSSVIGSCESMAEIKRIVQKIASSNTNVLITGESGTGKEVIARLIHRLSDRANHTFQVIDCTAIPESLFESVLFGHVQGAFTGAVRDQTGLLRASDGGTAFLDELGELPAASQAKLLRLIQEQTFTPVGETESIRVDTRFVCATNRDIHAEVESGQFRRDLYYRLAVIHLELPPLRERGDDITLLANHFLKLLRPKDSNVKSFAESTVQCFHHYRWPGNIRELRNVVERSIALAQSNVIEPHDLPRPLREPSVSESLSVAELAEVSRDEALDTADRTYLKTLLSKHRGVIASAARQAGLSRQGMNKLLKRHGIDANEFRQTTDF</sequence>
<feature type="region of interest" description="Disordered" evidence="6">
    <location>
        <begin position="128"/>
        <end position="166"/>
    </location>
</feature>
<dbReference type="RefSeq" id="WP_230276757.1">
    <property type="nucleotide sequence ID" value="NZ_JAJKFW010000063.1"/>
</dbReference>
<evidence type="ECO:0000256" key="2">
    <source>
        <dbReference type="ARBA" id="ARBA00022840"/>
    </source>
</evidence>
<protein>
    <submittedName>
        <fullName evidence="9">Sigma-54 dependent transcriptional regulator</fullName>
    </submittedName>
</protein>
<dbReference type="InterPro" id="IPR011006">
    <property type="entry name" value="CheY-like_superfamily"/>
</dbReference>
<proteinExistence type="predicted"/>
<evidence type="ECO:0000313" key="10">
    <source>
        <dbReference type="Proteomes" id="UP001430306"/>
    </source>
</evidence>
<evidence type="ECO:0000256" key="6">
    <source>
        <dbReference type="SAM" id="MobiDB-lite"/>
    </source>
</evidence>
<dbReference type="PANTHER" id="PTHR32071">
    <property type="entry name" value="TRANSCRIPTIONAL REGULATORY PROTEIN"/>
    <property type="match status" value="1"/>
</dbReference>
<dbReference type="Gene3D" id="1.10.8.60">
    <property type="match status" value="1"/>
</dbReference>
<evidence type="ECO:0000259" key="8">
    <source>
        <dbReference type="PROSITE" id="PS50110"/>
    </source>
</evidence>
<keyword evidence="2" id="KW-0067">ATP-binding</keyword>
<organism evidence="9 10">
    <name type="scientific">Rhodopirellula halodulae</name>
    <dbReference type="NCBI Taxonomy" id="2894198"/>
    <lineage>
        <taxon>Bacteria</taxon>
        <taxon>Pseudomonadati</taxon>
        <taxon>Planctomycetota</taxon>
        <taxon>Planctomycetia</taxon>
        <taxon>Pirellulales</taxon>
        <taxon>Pirellulaceae</taxon>
        <taxon>Rhodopirellula</taxon>
    </lineage>
</organism>
<dbReference type="Proteomes" id="UP001430306">
    <property type="component" value="Unassembled WGS sequence"/>
</dbReference>
<dbReference type="SUPFAM" id="SSF46689">
    <property type="entry name" value="Homeodomain-like"/>
    <property type="match status" value="1"/>
</dbReference>
<evidence type="ECO:0000256" key="5">
    <source>
        <dbReference type="PROSITE-ProRule" id="PRU00169"/>
    </source>
</evidence>
<reference evidence="9" key="1">
    <citation type="submission" date="2021-11" db="EMBL/GenBank/DDBJ databases">
        <title>Genome sequence.</title>
        <authorList>
            <person name="Sun Q."/>
        </authorList>
    </citation>
    <scope>NUCLEOTIDE SEQUENCE</scope>
    <source>
        <strain evidence="9">JC740</strain>
    </source>
</reference>
<dbReference type="Pfam" id="PF25601">
    <property type="entry name" value="AAA_lid_14"/>
    <property type="match status" value="1"/>
</dbReference>
<dbReference type="SMART" id="SM00448">
    <property type="entry name" value="REC"/>
    <property type="match status" value="1"/>
</dbReference>
<feature type="compositionally biased region" description="Low complexity" evidence="6">
    <location>
        <begin position="151"/>
        <end position="166"/>
    </location>
</feature>
<dbReference type="InterPro" id="IPR009057">
    <property type="entry name" value="Homeodomain-like_sf"/>
</dbReference>
<gene>
    <name evidence="9" type="ORF">LOC71_22755</name>
</gene>
<dbReference type="InterPro" id="IPR025944">
    <property type="entry name" value="Sigma_54_int_dom_CS"/>
</dbReference>
<dbReference type="InterPro" id="IPR027417">
    <property type="entry name" value="P-loop_NTPase"/>
</dbReference>
<keyword evidence="5" id="KW-0597">Phosphoprotein</keyword>
<dbReference type="SUPFAM" id="SSF52540">
    <property type="entry name" value="P-loop containing nucleoside triphosphate hydrolases"/>
    <property type="match status" value="1"/>
</dbReference>
<accession>A0ABS8NND5</accession>
<dbReference type="PROSITE" id="PS50045">
    <property type="entry name" value="SIGMA54_INTERACT_4"/>
    <property type="match status" value="1"/>
</dbReference>
<dbReference type="SUPFAM" id="SSF52172">
    <property type="entry name" value="CheY-like"/>
    <property type="match status" value="1"/>
</dbReference>
<evidence type="ECO:0000256" key="1">
    <source>
        <dbReference type="ARBA" id="ARBA00022741"/>
    </source>
</evidence>
<keyword evidence="10" id="KW-1185">Reference proteome</keyword>
<feature type="compositionally biased region" description="Polar residues" evidence="6">
    <location>
        <begin position="128"/>
        <end position="150"/>
    </location>
</feature>
<dbReference type="CDD" id="cd00009">
    <property type="entry name" value="AAA"/>
    <property type="match status" value="1"/>
</dbReference>
<dbReference type="InterPro" id="IPR002078">
    <property type="entry name" value="Sigma_54_int"/>
</dbReference>
<keyword evidence="4" id="KW-0804">Transcription</keyword>
<evidence type="ECO:0000313" key="9">
    <source>
        <dbReference type="EMBL" id="MCC9645109.1"/>
    </source>
</evidence>
<dbReference type="SMART" id="SM00382">
    <property type="entry name" value="AAA"/>
    <property type="match status" value="1"/>
</dbReference>
<dbReference type="Gene3D" id="1.10.10.60">
    <property type="entry name" value="Homeodomain-like"/>
    <property type="match status" value="1"/>
</dbReference>
<evidence type="ECO:0000259" key="7">
    <source>
        <dbReference type="PROSITE" id="PS50045"/>
    </source>
</evidence>
<feature type="modified residue" description="4-aspartylphosphate" evidence="5">
    <location>
        <position position="54"/>
    </location>
</feature>
<keyword evidence="3" id="KW-0805">Transcription regulation</keyword>
<dbReference type="Pfam" id="PF00072">
    <property type="entry name" value="Response_reg"/>
    <property type="match status" value="1"/>
</dbReference>
<evidence type="ECO:0000256" key="3">
    <source>
        <dbReference type="ARBA" id="ARBA00023015"/>
    </source>
</evidence>
<dbReference type="InterPro" id="IPR025662">
    <property type="entry name" value="Sigma_54_int_dom_ATP-bd_1"/>
</dbReference>
<dbReference type="Gene3D" id="3.40.50.2300">
    <property type="match status" value="1"/>
</dbReference>